<keyword evidence="3" id="KW-1185">Reference proteome</keyword>
<sequence length="140" mass="14838">MSAENSTVSGVPDPNHSSGDSLLAGTPATAYVTVRASNEEKARNSGKDSESFLVGDTNLTAGQSGGAENRNTECNPTAPKADAPNRGRSLAKDNPGLRNRGSSPMSLTGAARLIAMRRGFIGYRRHPTPFPSKNRRRNKK</sequence>
<reference evidence="2 3" key="1">
    <citation type="submission" date="2018-08" db="EMBL/GenBank/DDBJ databases">
        <authorList>
            <person name="Laetsch R D."/>
            <person name="Stevens L."/>
            <person name="Kumar S."/>
            <person name="Blaxter L. M."/>
        </authorList>
    </citation>
    <scope>NUCLEOTIDE SEQUENCE [LARGE SCALE GENOMIC DNA]</scope>
</reference>
<name>A0A498SF25_ACAVI</name>
<accession>A0A498SF25</accession>
<feature type="compositionally biased region" description="Polar residues" evidence="1">
    <location>
        <begin position="1"/>
        <end position="20"/>
    </location>
</feature>
<dbReference type="AlphaFoldDB" id="A0A498SF25"/>
<proteinExistence type="predicted"/>
<evidence type="ECO:0000313" key="3">
    <source>
        <dbReference type="Proteomes" id="UP000276991"/>
    </source>
</evidence>
<dbReference type="OrthoDB" id="5852434at2759"/>
<organism evidence="2 3">
    <name type="scientific">Acanthocheilonema viteae</name>
    <name type="common">Filarial nematode worm</name>
    <name type="synonym">Dipetalonema viteae</name>
    <dbReference type="NCBI Taxonomy" id="6277"/>
    <lineage>
        <taxon>Eukaryota</taxon>
        <taxon>Metazoa</taxon>
        <taxon>Ecdysozoa</taxon>
        <taxon>Nematoda</taxon>
        <taxon>Chromadorea</taxon>
        <taxon>Rhabditida</taxon>
        <taxon>Spirurina</taxon>
        <taxon>Spiruromorpha</taxon>
        <taxon>Filarioidea</taxon>
        <taxon>Onchocercidae</taxon>
        <taxon>Acanthocheilonema</taxon>
    </lineage>
</organism>
<feature type="region of interest" description="Disordered" evidence="1">
    <location>
        <begin position="1"/>
        <end position="109"/>
    </location>
</feature>
<gene>
    <name evidence="2" type="ORF">NAV_LOCUS2535</name>
</gene>
<evidence type="ECO:0000313" key="2">
    <source>
        <dbReference type="EMBL" id="VBB27705.1"/>
    </source>
</evidence>
<dbReference type="Proteomes" id="UP000276991">
    <property type="component" value="Unassembled WGS sequence"/>
</dbReference>
<evidence type="ECO:0000256" key="1">
    <source>
        <dbReference type="SAM" id="MobiDB-lite"/>
    </source>
</evidence>
<protein>
    <submittedName>
        <fullName evidence="2">Uncharacterized protein</fullName>
    </submittedName>
</protein>
<feature type="compositionally biased region" description="Basic and acidic residues" evidence="1">
    <location>
        <begin position="37"/>
        <end position="50"/>
    </location>
</feature>
<dbReference type="EMBL" id="UPTC01000271">
    <property type="protein sequence ID" value="VBB27705.1"/>
    <property type="molecule type" value="Genomic_DNA"/>
</dbReference>